<dbReference type="SUPFAM" id="SSF143631">
    <property type="entry name" value="ApbE-like"/>
    <property type="match status" value="1"/>
</dbReference>
<sequence>MKAYEPRTYRSSSARKGLEPFRVQVRESDLMIQAEQVLQKEAMDILLRCRSHLENYIEQFPGFASTLAPWKIEGPAPPIIRSMAQAGLAAGVGPMAAVAGAVAQYVGQGLRAASGEVIVENGGDVYALVQGELFMGIFAGDSPLAGKLGLRLNPEGQPIGVCTSSASIGHSKSFGKADAVVIVSRDCALADATATAAANLVTGPKDVEAAVNFAQSVPGVIGAVSICQSQFAAWGDLELAPVQAKRP</sequence>
<evidence type="ECO:0000313" key="2">
    <source>
        <dbReference type="Proteomes" id="UP000183994"/>
    </source>
</evidence>
<gene>
    <name evidence="1" type="ORF">SAMN02745216_04862</name>
</gene>
<proteinExistence type="predicted"/>
<dbReference type="Gene3D" id="3.10.520.10">
    <property type="entry name" value="ApbE-like domains"/>
    <property type="match status" value="1"/>
</dbReference>
<evidence type="ECO:0008006" key="3">
    <source>
        <dbReference type="Google" id="ProtNLM"/>
    </source>
</evidence>
<accession>A0A1M6YYM8</accession>
<organism evidence="1 2">
    <name type="scientific">Desulfatibacillum alkenivorans DSM 16219</name>
    <dbReference type="NCBI Taxonomy" id="1121393"/>
    <lineage>
        <taxon>Bacteria</taxon>
        <taxon>Pseudomonadati</taxon>
        <taxon>Thermodesulfobacteriota</taxon>
        <taxon>Desulfobacteria</taxon>
        <taxon>Desulfobacterales</taxon>
        <taxon>Desulfatibacillaceae</taxon>
        <taxon>Desulfatibacillum</taxon>
    </lineage>
</organism>
<dbReference type="RefSeq" id="WP_073478843.1">
    <property type="nucleotide sequence ID" value="NZ_FQZU01000054.1"/>
</dbReference>
<dbReference type="InterPro" id="IPR003374">
    <property type="entry name" value="ApbE-like_sf"/>
</dbReference>
<dbReference type="NCBIfam" id="NF003323">
    <property type="entry name" value="PRK04334.1-3"/>
    <property type="match status" value="1"/>
</dbReference>
<name>A0A1M6YYM8_9BACT</name>
<dbReference type="STRING" id="1121393.SAMN02745216_04862"/>
<keyword evidence="2" id="KW-1185">Reference proteome</keyword>
<dbReference type="AlphaFoldDB" id="A0A1M6YYM8"/>
<dbReference type="PIRSF" id="PIRSF006421">
    <property type="entry name" value="UCP006421"/>
    <property type="match status" value="1"/>
</dbReference>
<dbReference type="EMBL" id="FQZU01000054">
    <property type="protein sequence ID" value="SHL23192.1"/>
    <property type="molecule type" value="Genomic_DNA"/>
</dbReference>
<evidence type="ECO:0000313" key="1">
    <source>
        <dbReference type="EMBL" id="SHL23192.1"/>
    </source>
</evidence>
<reference evidence="2" key="1">
    <citation type="submission" date="2016-11" db="EMBL/GenBank/DDBJ databases">
        <authorList>
            <person name="Varghese N."/>
            <person name="Submissions S."/>
        </authorList>
    </citation>
    <scope>NUCLEOTIDE SEQUENCE [LARGE SCALE GENOMIC DNA]</scope>
    <source>
        <strain evidence="2">DSM 16219</strain>
    </source>
</reference>
<dbReference type="Proteomes" id="UP000183994">
    <property type="component" value="Unassembled WGS sequence"/>
</dbReference>
<protein>
    <recommendedName>
        <fullName evidence="3">ApbE family protein</fullName>
    </recommendedName>
</protein>
<dbReference type="InterPro" id="IPR007183">
    <property type="entry name" value="UPF0280"/>
</dbReference>
<dbReference type="OrthoDB" id="9787842at2"/>